<dbReference type="InterPro" id="IPR036412">
    <property type="entry name" value="HAD-like_sf"/>
</dbReference>
<dbReference type="Pfam" id="PF00702">
    <property type="entry name" value="Hydrolase"/>
    <property type="match status" value="1"/>
</dbReference>
<organism evidence="1 2">
    <name type="scientific">Kribbella antibiotica</name>
    <dbReference type="NCBI Taxonomy" id="190195"/>
    <lineage>
        <taxon>Bacteria</taxon>
        <taxon>Bacillati</taxon>
        <taxon>Actinomycetota</taxon>
        <taxon>Actinomycetes</taxon>
        <taxon>Propionibacteriales</taxon>
        <taxon>Kribbellaceae</taxon>
        <taxon>Kribbella</taxon>
    </lineage>
</organism>
<evidence type="ECO:0000313" key="1">
    <source>
        <dbReference type="EMBL" id="TDD62566.1"/>
    </source>
</evidence>
<gene>
    <name evidence="1" type="ORF">E1263_03775</name>
</gene>
<evidence type="ECO:0000313" key="2">
    <source>
        <dbReference type="Proteomes" id="UP000295124"/>
    </source>
</evidence>
<dbReference type="Gene3D" id="1.10.150.450">
    <property type="match status" value="1"/>
</dbReference>
<dbReference type="SFLD" id="SFLDG01129">
    <property type="entry name" value="C1.5:_HAD__Beta-PGM__Phosphata"/>
    <property type="match status" value="1"/>
</dbReference>
<protein>
    <submittedName>
        <fullName evidence="1">Pyrimidine 5'-nucleotidase</fullName>
    </submittedName>
</protein>
<keyword evidence="2" id="KW-1185">Reference proteome</keyword>
<dbReference type="PANTHER" id="PTHR12725">
    <property type="entry name" value="HALOACID DEHALOGENASE-LIKE HYDROLASE"/>
    <property type="match status" value="1"/>
</dbReference>
<proteinExistence type="predicted"/>
<comment type="caution">
    <text evidence="1">The sequence shown here is derived from an EMBL/GenBank/DDBJ whole genome shotgun (WGS) entry which is preliminary data.</text>
</comment>
<reference evidence="1 2" key="1">
    <citation type="submission" date="2019-03" db="EMBL/GenBank/DDBJ databases">
        <title>Draft genome sequences of novel Actinobacteria.</title>
        <authorList>
            <person name="Sahin N."/>
            <person name="Ay H."/>
            <person name="Saygin H."/>
        </authorList>
    </citation>
    <scope>NUCLEOTIDE SEQUENCE [LARGE SCALE GENOMIC DNA]</scope>
    <source>
        <strain evidence="1 2">JCM 13523</strain>
    </source>
</reference>
<name>A0A4R4ZW31_9ACTN</name>
<dbReference type="AlphaFoldDB" id="A0A4R4ZW31"/>
<dbReference type="InterPro" id="IPR010237">
    <property type="entry name" value="Pyr-5-nucltdase"/>
</dbReference>
<dbReference type="SUPFAM" id="SSF56784">
    <property type="entry name" value="HAD-like"/>
    <property type="match status" value="1"/>
</dbReference>
<dbReference type="Gene3D" id="3.40.50.1000">
    <property type="entry name" value="HAD superfamily/HAD-like"/>
    <property type="match status" value="1"/>
</dbReference>
<dbReference type="NCBIfam" id="TIGR01993">
    <property type="entry name" value="Pyr-5-nucltdase"/>
    <property type="match status" value="1"/>
</dbReference>
<dbReference type="InterPro" id="IPR023214">
    <property type="entry name" value="HAD_sf"/>
</dbReference>
<dbReference type="NCBIfam" id="TIGR01509">
    <property type="entry name" value="HAD-SF-IA-v3"/>
    <property type="match status" value="1"/>
</dbReference>
<dbReference type="InterPro" id="IPR006439">
    <property type="entry name" value="HAD-SF_hydro_IA"/>
</dbReference>
<dbReference type="Proteomes" id="UP000295124">
    <property type="component" value="Unassembled WGS sequence"/>
</dbReference>
<dbReference type="SFLD" id="SFLDG01132">
    <property type="entry name" value="C1.5.3:_5'-Nucleotidase_Like"/>
    <property type="match status" value="1"/>
</dbReference>
<dbReference type="EMBL" id="SMKX01000006">
    <property type="protein sequence ID" value="TDD62566.1"/>
    <property type="molecule type" value="Genomic_DNA"/>
</dbReference>
<accession>A0A4R4ZW31</accession>
<sequence length="239" mass="26474">MSAVATSSSHRYRIPVCHYSDQVLTATDTWIFDLDNTLYPPSTGMADQMNTRIRAYLANLFDADEAEAHRLQSALVAEHGTTLRGLMNTRDIDPHDYLAWEHSIDYSVLVPDPSLAAALAALPGRKLVFTNGSAYHADQALARLALDGLFEGTFDILAGQLLPKPYPETYQRFIEQFTVTPERAVFCDDLAVNLQVPEQLGMATVWVSGDPGTGPAPYEVLGSRSWRTWDLVAFLRVNV</sequence>
<dbReference type="PANTHER" id="PTHR12725:SF117">
    <property type="entry name" value="HALOACID DEHALOGENASE-LIKE HYDROLASE"/>
    <property type="match status" value="1"/>
</dbReference>
<dbReference type="SFLD" id="SFLDS00003">
    <property type="entry name" value="Haloacid_Dehalogenase"/>
    <property type="match status" value="1"/>
</dbReference>
<dbReference type="OrthoDB" id="9803141at2"/>